<dbReference type="GO" id="GO:0006281">
    <property type="term" value="P:DNA repair"/>
    <property type="evidence" value="ECO:0007669"/>
    <property type="project" value="UniProtKB-KW"/>
</dbReference>
<dbReference type="GO" id="GO:0044716">
    <property type="term" value="F:8-oxo-GDP phosphatase activity"/>
    <property type="evidence" value="ECO:0007669"/>
    <property type="project" value="TreeGrafter"/>
</dbReference>
<dbReference type="GO" id="GO:0008413">
    <property type="term" value="F:8-oxo-7,8-dihydroguanosine triphosphate pyrophosphatase activity"/>
    <property type="evidence" value="ECO:0007669"/>
    <property type="project" value="TreeGrafter"/>
</dbReference>
<dbReference type="GO" id="GO:0046872">
    <property type="term" value="F:metal ion binding"/>
    <property type="evidence" value="ECO:0007669"/>
    <property type="project" value="UniProtKB-KW"/>
</dbReference>
<evidence type="ECO:0000313" key="14">
    <source>
        <dbReference type="Proteomes" id="UP000197638"/>
    </source>
</evidence>
<dbReference type="EMBL" id="CP022123">
    <property type="protein sequence ID" value="ASG27729.1"/>
    <property type="molecule type" value="Genomic_DNA"/>
</dbReference>
<dbReference type="PROSITE" id="PS51462">
    <property type="entry name" value="NUDIX"/>
    <property type="match status" value="1"/>
</dbReference>
<dbReference type="Gene3D" id="3.90.79.10">
    <property type="entry name" value="Nucleoside Triphosphate Pyrophosphohydrolase"/>
    <property type="match status" value="1"/>
</dbReference>
<keyword evidence="7" id="KW-0378">Hydrolase</keyword>
<comment type="similarity">
    <text evidence="2">Belongs to the Nudix hydrolase family.</text>
</comment>
<keyword evidence="6" id="KW-0227">DNA damage</keyword>
<proteinExistence type="inferred from homology"/>
<dbReference type="GO" id="GO:0006260">
    <property type="term" value="P:DNA replication"/>
    <property type="evidence" value="ECO:0007669"/>
    <property type="project" value="UniProtKB-KW"/>
</dbReference>
<protein>
    <recommendedName>
        <fullName evidence="11">8-oxo-dGTP diphosphatase</fullName>
        <ecNumber evidence="11">3.6.1.55</ecNumber>
    </recommendedName>
</protein>
<evidence type="ECO:0000256" key="4">
    <source>
        <dbReference type="ARBA" id="ARBA00022705"/>
    </source>
</evidence>
<dbReference type="PANTHER" id="PTHR47707:SF1">
    <property type="entry name" value="NUDIX HYDROLASE FAMILY PROTEIN"/>
    <property type="match status" value="1"/>
</dbReference>
<comment type="catalytic activity">
    <reaction evidence="10">
        <text>8-oxo-dGTP + H2O = 8-oxo-dGMP + diphosphate + H(+)</text>
        <dbReference type="Rhea" id="RHEA:31575"/>
        <dbReference type="ChEBI" id="CHEBI:15377"/>
        <dbReference type="ChEBI" id="CHEBI:15378"/>
        <dbReference type="ChEBI" id="CHEBI:33019"/>
        <dbReference type="ChEBI" id="CHEBI:63224"/>
        <dbReference type="ChEBI" id="CHEBI:77896"/>
        <dbReference type="EC" id="3.6.1.55"/>
    </reaction>
</comment>
<dbReference type="RefSeq" id="WP_088764715.1">
    <property type="nucleotide sequence ID" value="NZ_CP022123.1"/>
</dbReference>
<evidence type="ECO:0000256" key="5">
    <source>
        <dbReference type="ARBA" id="ARBA00022723"/>
    </source>
</evidence>
<name>A0A241PZE4_FUSNP</name>
<comment type="cofactor">
    <cofactor evidence="1">
        <name>Mg(2+)</name>
        <dbReference type="ChEBI" id="CHEBI:18420"/>
    </cofactor>
</comment>
<dbReference type="Proteomes" id="UP000197638">
    <property type="component" value="Chromosome"/>
</dbReference>
<dbReference type="InterPro" id="IPR047127">
    <property type="entry name" value="MutT-like"/>
</dbReference>
<dbReference type="PROSITE" id="PS00893">
    <property type="entry name" value="NUDIX_BOX"/>
    <property type="match status" value="1"/>
</dbReference>
<keyword evidence="9" id="KW-0234">DNA repair</keyword>
<reference evidence="13 14" key="1">
    <citation type="submission" date="2017-06" db="EMBL/GenBank/DDBJ databases">
        <title>Genome sequencing of Fusobacterium nucleatum subsp. polymorphum KCOM 1275 (=ChDC F310).</title>
        <authorList>
            <person name="Kook J.-K."/>
            <person name="Park S.-N."/>
            <person name="Lim Y.K."/>
            <person name="Roh H."/>
        </authorList>
    </citation>
    <scope>NUCLEOTIDE SEQUENCE [LARGE SCALE GENOMIC DNA]</scope>
    <source>
        <strain evidence="13 14">KCOM 1275</strain>
    </source>
</reference>
<evidence type="ECO:0000256" key="2">
    <source>
        <dbReference type="ARBA" id="ARBA00005582"/>
    </source>
</evidence>
<gene>
    <name evidence="13" type="ORF">CBG61_01445</name>
</gene>
<evidence type="ECO:0000256" key="1">
    <source>
        <dbReference type="ARBA" id="ARBA00001946"/>
    </source>
</evidence>
<evidence type="ECO:0000256" key="3">
    <source>
        <dbReference type="ARBA" id="ARBA00022457"/>
    </source>
</evidence>
<feature type="domain" description="Nudix hydrolase" evidence="12">
    <location>
        <begin position="3"/>
        <end position="154"/>
    </location>
</feature>
<evidence type="ECO:0000259" key="12">
    <source>
        <dbReference type="PROSITE" id="PS51462"/>
    </source>
</evidence>
<keyword evidence="4" id="KW-0235">DNA replication</keyword>
<dbReference type="AlphaFoldDB" id="A0A241PZE4"/>
<dbReference type="GO" id="GO:0035539">
    <property type="term" value="F:8-oxo-7,8-dihydrodeoxyguanosine triphosphate pyrophosphatase activity"/>
    <property type="evidence" value="ECO:0007669"/>
    <property type="project" value="UniProtKB-EC"/>
</dbReference>
<dbReference type="SUPFAM" id="SSF55811">
    <property type="entry name" value="Nudix"/>
    <property type="match status" value="1"/>
</dbReference>
<dbReference type="InterPro" id="IPR000086">
    <property type="entry name" value="NUDIX_hydrolase_dom"/>
</dbReference>
<evidence type="ECO:0000256" key="7">
    <source>
        <dbReference type="ARBA" id="ARBA00022801"/>
    </source>
</evidence>
<evidence type="ECO:0000256" key="9">
    <source>
        <dbReference type="ARBA" id="ARBA00023204"/>
    </source>
</evidence>
<dbReference type="EC" id="3.6.1.55" evidence="11"/>
<dbReference type="InterPro" id="IPR015797">
    <property type="entry name" value="NUDIX_hydrolase-like_dom_sf"/>
</dbReference>
<evidence type="ECO:0000256" key="8">
    <source>
        <dbReference type="ARBA" id="ARBA00022842"/>
    </source>
</evidence>
<evidence type="ECO:0000313" key="13">
    <source>
        <dbReference type="EMBL" id="ASG27729.1"/>
    </source>
</evidence>
<keyword evidence="5" id="KW-0479">Metal-binding</keyword>
<keyword evidence="8" id="KW-0460">Magnesium</keyword>
<sequence>MEKFTVPCVAAIIEKITNNEKYILIQTRQKEDGAETNGMLELPDGKIREYENIFEALRREVKEETGLSITKILGEDNQISNFIKGNEVISYTPYCITQNLSGVYSIILNTFLCEAKGELLTETNESQNIHWIKIKELKKIFKNYPEKIFLLHINALQKYLKLSQNF</sequence>
<dbReference type="PANTHER" id="PTHR47707">
    <property type="entry name" value="8-OXO-DGTP DIPHOSPHATASE"/>
    <property type="match status" value="1"/>
</dbReference>
<organism evidence="13 14">
    <name type="scientific">Fusobacterium nucleatum subsp. polymorphum</name>
    <name type="common">Fusobacterium polymorphum</name>
    <dbReference type="NCBI Taxonomy" id="76857"/>
    <lineage>
        <taxon>Bacteria</taxon>
        <taxon>Fusobacteriati</taxon>
        <taxon>Fusobacteriota</taxon>
        <taxon>Fusobacteriia</taxon>
        <taxon>Fusobacteriales</taxon>
        <taxon>Fusobacteriaceae</taxon>
        <taxon>Fusobacterium</taxon>
    </lineage>
</organism>
<keyword evidence="3" id="KW-0515">Mutator protein</keyword>
<dbReference type="InterPro" id="IPR020084">
    <property type="entry name" value="NUDIX_hydrolase_CS"/>
</dbReference>
<evidence type="ECO:0000256" key="6">
    <source>
        <dbReference type="ARBA" id="ARBA00022763"/>
    </source>
</evidence>
<accession>A0A241PZE4</accession>
<evidence type="ECO:0000256" key="10">
    <source>
        <dbReference type="ARBA" id="ARBA00035861"/>
    </source>
</evidence>
<dbReference type="Pfam" id="PF00293">
    <property type="entry name" value="NUDIX"/>
    <property type="match status" value="1"/>
</dbReference>
<dbReference type="GO" id="GO:0044715">
    <property type="term" value="F:8-oxo-dGDP phosphatase activity"/>
    <property type="evidence" value="ECO:0007669"/>
    <property type="project" value="TreeGrafter"/>
</dbReference>
<evidence type="ECO:0000256" key="11">
    <source>
        <dbReference type="ARBA" id="ARBA00038905"/>
    </source>
</evidence>